<dbReference type="RefSeq" id="WP_259097765.1">
    <property type="nucleotide sequence ID" value="NZ_BAAAZC010000042.1"/>
</dbReference>
<comment type="caution">
    <text evidence="2">The sequence shown here is derived from an EMBL/GenBank/DDBJ whole genome shotgun (WGS) entry which is preliminary data.</text>
</comment>
<gene>
    <name evidence="2" type="ORF">GCM10022210_51600</name>
</gene>
<reference evidence="3" key="1">
    <citation type="journal article" date="2019" name="Int. J. Syst. Evol. Microbiol.">
        <title>The Global Catalogue of Microorganisms (GCM) 10K type strain sequencing project: providing services to taxonomists for standard genome sequencing and annotation.</title>
        <authorList>
            <consortium name="The Broad Institute Genomics Platform"/>
            <consortium name="The Broad Institute Genome Sequencing Center for Infectious Disease"/>
            <person name="Wu L."/>
            <person name="Ma J."/>
        </authorList>
    </citation>
    <scope>NUCLEOTIDE SEQUENCE [LARGE SCALE GENOMIC DNA]</scope>
    <source>
        <strain evidence="3">JCM 16601</strain>
    </source>
</reference>
<dbReference type="SUPFAM" id="SSF54593">
    <property type="entry name" value="Glyoxalase/Bleomycin resistance protein/Dihydroxybiphenyl dioxygenase"/>
    <property type="match status" value="1"/>
</dbReference>
<feature type="domain" description="VOC" evidence="1">
    <location>
        <begin position="29"/>
        <end position="153"/>
    </location>
</feature>
<organism evidence="2 3">
    <name type="scientific">Mucilaginibacter dorajii</name>
    <dbReference type="NCBI Taxonomy" id="692994"/>
    <lineage>
        <taxon>Bacteria</taxon>
        <taxon>Pseudomonadati</taxon>
        <taxon>Bacteroidota</taxon>
        <taxon>Sphingobacteriia</taxon>
        <taxon>Sphingobacteriales</taxon>
        <taxon>Sphingobacteriaceae</taxon>
        <taxon>Mucilaginibacter</taxon>
    </lineage>
</organism>
<dbReference type="InterPro" id="IPR029068">
    <property type="entry name" value="Glyas_Bleomycin-R_OHBP_Dase"/>
</dbReference>
<dbReference type="EMBL" id="BAAAZC010000042">
    <property type="protein sequence ID" value="GAA3991615.1"/>
    <property type="molecule type" value="Genomic_DNA"/>
</dbReference>
<dbReference type="PROSITE" id="PS51819">
    <property type="entry name" value="VOC"/>
    <property type="match status" value="1"/>
</dbReference>
<sequence length="157" mass="17859">MNDKATIVTNLQLARLLLIYPKVNNRKTKKIWANFSVKDAERTNEFYSQLGFAPNNTNNYPKLASFSFGDDNFVIHFFEEGSQIDKYLTSGSKTNSEIIFTLSAETETEVKEWAQRIENAGGNIFQKTGRDENGYYGFGFADPDGHKFNVLLMEDGM</sequence>
<dbReference type="PANTHER" id="PTHR36503">
    <property type="entry name" value="BLR2520 PROTEIN"/>
    <property type="match status" value="1"/>
</dbReference>
<dbReference type="PANTHER" id="PTHR36503:SF2">
    <property type="entry name" value="BLR2408 PROTEIN"/>
    <property type="match status" value="1"/>
</dbReference>
<proteinExistence type="predicted"/>
<dbReference type="Gene3D" id="3.10.180.10">
    <property type="entry name" value="2,3-Dihydroxybiphenyl 1,2-Dioxygenase, domain 1"/>
    <property type="match status" value="1"/>
</dbReference>
<name>A0ABP7R325_9SPHI</name>
<evidence type="ECO:0000313" key="3">
    <source>
        <dbReference type="Proteomes" id="UP001500742"/>
    </source>
</evidence>
<protein>
    <recommendedName>
        <fullName evidence="1">VOC domain-containing protein</fullName>
    </recommendedName>
</protein>
<dbReference type="InterPro" id="IPR004360">
    <property type="entry name" value="Glyas_Fos-R_dOase_dom"/>
</dbReference>
<keyword evidence="3" id="KW-1185">Reference proteome</keyword>
<dbReference type="InterPro" id="IPR037523">
    <property type="entry name" value="VOC_core"/>
</dbReference>
<dbReference type="Pfam" id="PF00903">
    <property type="entry name" value="Glyoxalase"/>
    <property type="match status" value="1"/>
</dbReference>
<dbReference type="Proteomes" id="UP001500742">
    <property type="component" value="Unassembled WGS sequence"/>
</dbReference>
<accession>A0ABP7R325</accession>
<evidence type="ECO:0000313" key="2">
    <source>
        <dbReference type="EMBL" id="GAA3991615.1"/>
    </source>
</evidence>
<evidence type="ECO:0000259" key="1">
    <source>
        <dbReference type="PROSITE" id="PS51819"/>
    </source>
</evidence>